<dbReference type="Gene3D" id="3.55.50.10">
    <property type="entry name" value="Baseplate protein-like domains"/>
    <property type="match status" value="1"/>
</dbReference>
<feature type="region of interest" description="Disordered" evidence="1">
    <location>
        <begin position="324"/>
        <end position="361"/>
    </location>
</feature>
<evidence type="ECO:0000256" key="1">
    <source>
        <dbReference type="SAM" id="MobiDB-lite"/>
    </source>
</evidence>
<accession>A0ABQ4MUG5</accession>
<feature type="region of interest" description="Disordered" evidence="1">
    <location>
        <begin position="891"/>
        <end position="920"/>
    </location>
</feature>
<sequence>MLITGYMNEEYEEKIINSSQSGDLIELWRIQDDGQEIPLFMGQLYCVDVQKIHNNLFATIHCVSHSFKLDTQLKSRSFQQVNYSYSDIVKRILNEYSNSDMLDEAFGKQLTGKFIMQYQESDWTFIKRLASHVGAIVVPNITAHRIQFWIGIPQGRRQISLNNVPLQISRNIANYIDKTINGAIRTSPDDFTRYSFEWDEILGLGDEVYCDHKIYVIISRKGSMVSGVMKWSYECALPGGMTVNKVLNPTIIGAAIEGKILEISRNQVRIHLDMDEQQNPDEARWFPHSAEGNQVWYLMPEKGTQIKLYFPSADEDDAMVIQSVRKQPKRPSSISLSDESKEERYDRKMSDPGVKSISNPQGKELVLGDSELNINAAEGMLYISMNSANGVSLNSTQTIQIQAKGGLDLKASHISIHGEEGVVIRNRYAKLRLDEEIDGYSTEIELSGTTHNSYPKLLSPFEQKMAEMGIGKAIADQMVNNVGATLEGVWDGTVDFAKDLGNFVLDIGDIAFSYSQGVTSERFLTLYERNDTMRGTTDGLIQTGKYTKDLVTLKKSFKEIYKDGESAFNSYSAPIKERVSKFLPNPLTDTREESYQMGYSSIEASERVLDTVGVFIGGAGLIKNAPKIFKSFVGKTNASGLAKLGDGKLKTNALRSPKGIENLDDLLRDAARKMNQDYIRDGFVHKGGADFWKSLDQDVKLKSKLDDVETKKTRDKTPESKHSPEEKRRRDEEERRRREEEERRRREEEEEQKKDDGVEGKVEPRINIDWSQYTRIDDYVEKFDNEFTQLEHKVGLEYYDRIRSRGMEDIEAVAKNSGLTVEEVRIFKQHMFFDTHHIPLDNKSYRIGQFSPIYEVGYAWELAQKQVLTPKQKEFFQQLARHEITESELMKKGHPYKDPDSFNGNEFKSDPKGAHDLAPPPPTIEFDGAFSYFMKYHDK</sequence>
<protein>
    <recommendedName>
        <fullName evidence="4">Gp5/Type VI secretion system Vgr protein OB-fold domain-containing protein</fullName>
    </recommendedName>
</protein>
<gene>
    <name evidence="2" type="ORF">J15TS10_33860</name>
</gene>
<dbReference type="SUPFAM" id="SSF69279">
    <property type="entry name" value="Phage tail proteins"/>
    <property type="match status" value="1"/>
</dbReference>
<feature type="compositionally biased region" description="Basic and acidic residues" evidence="1">
    <location>
        <begin position="338"/>
        <end position="350"/>
    </location>
</feature>
<evidence type="ECO:0000313" key="3">
    <source>
        <dbReference type="Proteomes" id="UP000681290"/>
    </source>
</evidence>
<feature type="region of interest" description="Disordered" evidence="1">
    <location>
        <begin position="706"/>
        <end position="760"/>
    </location>
</feature>
<comment type="caution">
    <text evidence="2">The sequence shown here is derived from an EMBL/GenBank/DDBJ whole genome shotgun (WGS) entry which is preliminary data.</text>
</comment>
<feature type="compositionally biased region" description="Basic and acidic residues" evidence="1">
    <location>
        <begin position="891"/>
        <end position="900"/>
    </location>
</feature>
<evidence type="ECO:0000313" key="2">
    <source>
        <dbReference type="EMBL" id="GIP59572.1"/>
    </source>
</evidence>
<evidence type="ECO:0008006" key="4">
    <source>
        <dbReference type="Google" id="ProtNLM"/>
    </source>
</evidence>
<dbReference type="Proteomes" id="UP000681290">
    <property type="component" value="Unassembled WGS sequence"/>
</dbReference>
<name>A0ABQ4MUG5_9BACL</name>
<dbReference type="EMBL" id="BOSM01000006">
    <property type="protein sequence ID" value="GIP59572.1"/>
    <property type="molecule type" value="Genomic_DNA"/>
</dbReference>
<proteinExistence type="predicted"/>
<reference evidence="2 3" key="1">
    <citation type="submission" date="2021-03" db="EMBL/GenBank/DDBJ databases">
        <title>Antimicrobial resistance genes in bacteria isolated from Japanese honey, and their potential for conferring macrolide and lincosamide resistance in the American foulbrood pathogen Paenibacillus larvae.</title>
        <authorList>
            <person name="Okamoto M."/>
            <person name="Kumagai M."/>
            <person name="Kanamori H."/>
            <person name="Takamatsu D."/>
        </authorList>
    </citation>
    <scope>NUCLEOTIDE SEQUENCE [LARGE SCALE GENOMIC DNA]</scope>
    <source>
        <strain evidence="2 3">J15TS10</strain>
    </source>
</reference>
<dbReference type="Pfam" id="PF05954">
    <property type="entry name" value="Phage_GPD"/>
    <property type="match status" value="1"/>
</dbReference>
<keyword evidence="3" id="KW-1185">Reference proteome</keyword>
<organism evidence="2 3">
    <name type="scientific">Paenibacillus woosongensis</name>
    <dbReference type="NCBI Taxonomy" id="307580"/>
    <lineage>
        <taxon>Bacteria</taxon>
        <taxon>Bacillati</taxon>
        <taxon>Bacillota</taxon>
        <taxon>Bacilli</taxon>
        <taxon>Bacillales</taxon>
        <taxon>Paenibacillaceae</taxon>
        <taxon>Paenibacillus</taxon>
    </lineage>
</organism>